<accession>A0A0H2MCB4</accession>
<evidence type="ECO:0000313" key="2">
    <source>
        <dbReference type="Proteomes" id="UP000035444"/>
    </source>
</evidence>
<dbReference type="AlphaFoldDB" id="A0A0H2MCB4"/>
<dbReference type="SUPFAM" id="SSF53850">
    <property type="entry name" value="Periplasmic binding protein-like II"/>
    <property type="match status" value="1"/>
</dbReference>
<gene>
    <name evidence="1" type="ORF">WH96_13520</name>
</gene>
<dbReference type="Proteomes" id="UP000035444">
    <property type="component" value="Unassembled WGS sequence"/>
</dbReference>
<sequence length="265" mass="30077">MALLVCLIVNGLSIFSSEADQVKLRIGYNANSSYPHFLGTGFKPASPPGVSLDILNQIASELNFEIEYIRRPGRRILHELKANQLDAAFIFSYKAEREEFGVFPMKGDKPDGEKRLAVLSYVLYKMANSKLDWDGEQFINLRGVIGANSGYSIVKDLKEKGVKIEEARSTKNNFTKLRSGRIEGVADQGIVADAYIHKNNFSDVVKVSQPIATKDYFLIFSHQFSEKKTNLRDKIWNEIAEHRDDLSNQFMPRYLEEYQLQPGTN</sequence>
<reference evidence="1 2" key="1">
    <citation type="submission" date="2015-03" db="EMBL/GenBank/DDBJ databases">
        <title>Genome Sequence of Kiloniella spongiae MEBiC09566, isolated from a marine sponge.</title>
        <authorList>
            <person name="Shao Z."/>
            <person name="Wang L."/>
            <person name="Li X."/>
        </authorList>
    </citation>
    <scope>NUCLEOTIDE SEQUENCE [LARGE SCALE GENOMIC DNA]</scope>
    <source>
        <strain evidence="1 2">MEBiC09566</strain>
    </source>
</reference>
<dbReference type="EMBL" id="LAQL01000008">
    <property type="protein sequence ID" value="KLN60199.1"/>
    <property type="molecule type" value="Genomic_DNA"/>
</dbReference>
<proteinExistence type="predicted"/>
<dbReference type="Gene3D" id="3.40.190.10">
    <property type="entry name" value="Periplasmic binding protein-like II"/>
    <property type="match status" value="2"/>
</dbReference>
<dbReference type="STRING" id="1489064.WH96_13520"/>
<keyword evidence="2" id="KW-1185">Reference proteome</keyword>
<protein>
    <submittedName>
        <fullName evidence="1">Uncharacterized protein</fullName>
    </submittedName>
</protein>
<name>A0A0H2MCB4_9PROT</name>
<comment type="caution">
    <text evidence="1">The sequence shown here is derived from an EMBL/GenBank/DDBJ whole genome shotgun (WGS) entry which is preliminary data.</text>
</comment>
<evidence type="ECO:0000313" key="1">
    <source>
        <dbReference type="EMBL" id="KLN60199.1"/>
    </source>
</evidence>
<organism evidence="1 2">
    <name type="scientific">Kiloniella spongiae</name>
    <dbReference type="NCBI Taxonomy" id="1489064"/>
    <lineage>
        <taxon>Bacteria</taxon>
        <taxon>Pseudomonadati</taxon>
        <taxon>Pseudomonadota</taxon>
        <taxon>Alphaproteobacteria</taxon>
        <taxon>Rhodospirillales</taxon>
        <taxon>Kiloniellaceae</taxon>
        <taxon>Kiloniella</taxon>
    </lineage>
</organism>